<sequence length="163" mass="18117">MCRVRHGISSEPTVSKDGALRTIIALKALGGVLFLLIGLGVFALVNRDVAVLAEELADSLGIDSDNHYLLRSLEWLIGISPKQIIAVGFVTLLYSTLLLTMAWGLHLGRVWADWLTIGATGLFIPVELYEVVRSLRLTYSVVLAINIFIVWYLIRRRIRSLSL</sequence>
<dbReference type="Proteomes" id="UP000006898">
    <property type="component" value="Chromosome"/>
</dbReference>
<dbReference type="eggNOG" id="COG3305">
    <property type="taxonomic scope" value="Bacteria"/>
</dbReference>
<accession>D5MJZ3</accession>
<dbReference type="AlphaFoldDB" id="D5MJZ3"/>
<organism evidence="2 3">
    <name type="scientific">Methylomirabilis oxygeniifera</name>
    <dbReference type="NCBI Taxonomy" id="671143"/>
    <lineage>
        <taxon>Bacteria</taxon>
        <taxon>Candidatus Methylomirabilota</taxon>
        <taxon>Candidatus Methylomirabilia</taxon>
        <taxon>Candidatus Methylomirabilales</taxon>
        <taxon>Candidatus Methylomirabilaceae</taxon>
        <taxon>Candidatus Methylomirabilis</taxon>
    </lineage>
</organism>
<dbReference type="HOGENOM" id="CLU_113251_2_0_0"/>
<feature type="transmembrane region" description="Helical" evidence="1">
    <location>
        <begin position="110"/>
        <end position="129"/>
    </location>
</feature>
<evidence type="ECO:0000313" key="2">
    <source>
        <dbReference type="EMBL" id="CBE67576.1"/>
    </source>
</evidence>
<evidence type="ECO:0000256" key="1">
    <source>
        <dbReference type="SAM" id="Phobius"/>
    </source>
</evidence>
<gene>
    <name evidence="2" type="ORF">DAMO_0500</name>
</gene>
<evidence type="ECO:0000313" key="3">
    <source>
        <dbReference type="Proteomes" id="UP000006898"/>
    </source>
</evidence>
<keyword evidence="1" id="KW-0812">Transmembrane</keyword>
<reference evidence="2 3" key="1">
    <citation type="journal article" date="2010" name="Nature">
        <title>Nitrite-driven anaerobic methane oxidation by oxygenic bacteria.</title>
        <authorList>
            <person name="Ettwig K.F."/>
            <person name="Butler M.K."/>
            <person name="Le Paslier D."/>
            <person name="Pelletier E."/>
            <person name="Mangenot S."/>
            <person name="Kuypers M.M.M."/>
            <person name="Schreiber F."/>
            <person name="Dutilh B.E."/>
            <person name="Zedelius J."/>
            <person name="de Beer D."/>
            <person name="Gloerich J."/>
            <person name="Wessels H.J.C.T."/>
            <person name="van Allen T."/>
            <person name="Luesken F."/>
            <person name="Wu M."/>
            <person name="van de Pas-Schoonen K.T."/>
            <person name="Op den Camp H.J.M."/>
            <person name="Janssen-Megens E.M."/>
            <person name="Francoijs K-J."/>
            <person name="Stunnenberg H."/>
            <person name="Weissenbach J."/>
            <person name="Jetten M.S.M."/>
            <person name="Strous M."/>
        </authorList>
    </citation>
    <scope>NUCLEOTIDE SEQUENCE [LARGE SCALE GENOMIC DNA]</scope>
</reference>
<dbReference type="InterPro" id="IPR021125">
    <property type="entry name" value="DUF2127"/>
</dbReference>
<keyword evidence="1" id="KW-0472">Membrane</keyword>
<feature type="transmembrane region" description="Helical" evidence="1">
    <location>
        <begin position="135"/>
        <end position="154"/>
    </location>
</feature>
<evidence type="ECO:0008006" key="4">
    <source>
        <dbReference type="Google" id="ProtNLM"/>
    </source>
</evidence>
<dbReference type="EMBL" id="FP565575">
    <property type="protein sequence ID" value="CBE67576.1"/>
    <property type="molecule type" value="Genomic_DNA"/>
</dbReference>
<protein>
    <recommendedName>
        <fullName evidence="4">DUF2127 domain-containing protein</fullName>
    </recommendedName>
</protein>
<dbReference type="STRING" id="671143.DAMO_0500"/>
<name>D5MJZ3_METO1</name>
<dbReference type="Pfam" id="PF09900">
    <property type="entry name" value="DUF2127"/>
    <property type="match status" value="1"/>
</dbReference>
<dbReference type="KEGG" id="mox:DAMO_0500"/>
<keyword evidence="1" id="KW-1133">Transmembrane helix</keyword>
<feature type="transmembrane region" description="Helical" evidence="1">
    <location>
        <begin position="84"/>
        <end position="103"/>
    </location>
</feature>
<feature type="transmembrane region" description="Helical" evidence="1">
    <location>
        <begin position="24"/>
        <end position="45"/>
    </location>
</feature>
<proteinExistence type="predicted"/>